<accession>A0A4Q7JEV5</accession>
<protein>
    <submittedName>
        <fullName evidence="4">Tetratricopeptide repeat protein</fullName>
    </submittedName>
</protein>
<dbReference type="SMART" id="SM00028">
    <property type="entry name" value="TPR"/>
    <property type="match status" value="7"/>
</dbReference>
<dbReference type="PANTHER" id="PTHR44858:SF1">
    <property type="entry name" value="UDP-N-ACETYLGLUCOSAMINE--PEPTIDE N-ACETYLGLUCOSAMINYLTRANSFERASE SPINDLY-RELATED"/>
    <property type="match status" value="1"/>
</dbReference>
<name>A0A4Q7JEV5_9PSEU</name>
<dbReference type="Proteomes" id="UP000292003">
    <property type="component" value="Unassembled WGS sequence"/>
</dbReference>
<proteinExistence type="predicted"/>
<comment type="caution">
    <text evidence="4">The sequence shown here is derived from an EMBL/GenBank/DDBJ whole genome shotgun (WGS) entry which is preliminary data.</text>
</comment>
<evidence type="ECO:0000256" key="3">
    <source>
        <dbReference type="PROSITE-ProRule" id="PRU00339"/>
    </source>
</evidence>
<evidence type="ECO:0000256" key="1">
    <source>
        <dbReference type="ARBA" id="ARBA00022737"/>
    </source>
</evidence>
<dbReference type="OrthoDB" id="9814944at2"/>
<organism evidence="4 5">
    <name type="scientific">Amycolatopsis suaedae</name>
    <dbReference type="NCBI Taxonomy" id="2510978"/>
    <lineage>
        <taxon>Bacteria</taxon>
        <taxon>Bacillati</taxon>
        <taxon>Actinomycetota</taxon>
        <taxon>Actinomycetes</taxon>
        <taxon>Pseudonocardiales</taxon>
        <taxon>Pseudonocardiaceae</taxon>
        <taxon>Amycolatopsis</taxon>
    </lineage>
</organism>
<keyword evidence="5" id="KW-1185">Reference proteome</keyword>
<dbReference type="AlphaFoldDB" id="A0A4Q7JEV5"/>
<sequence length="658" mass="72110">MTDDIVLADVDAHARLRGPFTAAGALMRAIVPDALTHHPELVRRYDIEIVTAAPDLAGLVGCHRRTLTADEPVESRIRQYPAERTLSICHGLAEFVGEYAAGLRGPLSLIIRRAAHADRTDADWLAILSRRADPRHLRIVVHDGDTGAESGSADLAVRYVEGDCTSTDPRQRAAYEALPVADRERLHDQRAKELTARGDESLRLGAIPFHLERGSDPGAAREALEHAMAHCRRHDLLHGLLDLAQRYRKLVDWATMPEKCLLATRNLTAALAMLGRIDEADDVWEGACAESSMPRLHSLTATSRAVYHSRYSNRSVRNLRAAKAWGNLAVVLAGQNPDPRQGPFDRACADNALALVDMHLGDDDAAMRRIDAALEYLGALTPRDYPLLRSVLRSNRAQLLARMGKLTEAVAEYTAVLADDPHHMHYLVDRGTLYRRLGRHDEAMADYTAAGRAGPPSPEPYYNRALVRLDLGDNAGAIEDLGYAIELRPSPDAYLNRAAASFELGDHVAAAADVESGLSLDPDHAHLLCLRGLLALSADDPAAARRDFEEALRRDETLAAAWANLGVLAFERGDVDESLRHLDRALSIEDDPEVRGNRGFARQHAGLFTEAIEDYTVALEGDPEDRAELLRRRAYCRERLGHDAGAARSRVAGDAPAG</sequence>
<feature type="repeat" description="TPR" evidence="3">
    <location>
        <begin position="491"/>
        <end position="524"/>
    </location>
</feature>
<dbReference type="PANTHER" id="PTHR44858">
    <property type="entry name" value="TETRATRICOPEPTIDE REPEAT PROTEIN 6"/>
    <property type="match status" value="1"/>
</dbReference>
<reference evidence="4 5" key="1">
    <citation type="submission" date="2019-02" db="EMBL/GenBank/DDBJ databases">
        <title>Draft genome sequence of Amycolatopsis sp. 8-3EHSu isolated from roots of Suaeda maritima.</title>
        <authorList>
            <person name="Duangmal K."/>
            <person name="Chantavorakit T."/>
        </authorList>
    </citation>
    <scope>NUCLEOTIDE SEQUENCE [LARGE SCALE GENOMIC DNA]</scope>
    <source>
        <strain evidence="4 5">8-3EHSu</strain>
    </source>
</reference>
<gene>
    <name evidence="4" type="ORF">EWH70_00820</name>
</gene>
<dbReference type="RefSeq" id="WP_130473242.1">
    <property type="nucleotide sequence ID" value="NZ_SFCC01000001.1"/>
</dbReference>
<dbReference type="Pfam" id="PF13432">
    <property type="entry name" value="TPR_16"/>
    <property type="match status" value="3"/>
</dbReference>
<dbReference type="SUPFAM" id="SSF48452">
    <property type="entry name" value="TPR-like"/>
    <property type="match status" value="2"/>
</dbReference>
<evidence type="ECO:0000313" key="5">
    <source>
        <dbReference type="Proteomes" id="UP000292003"/>
    </source>
</evidence>
<dbReference type="InterPro" id="IPR011990">
    <property type="entry name" value="TPR-like_helical_dom_sf"/>
</dbReference>
<keyword evidence="1" id="KW-0677">Repeat</keyword>
<evidence type="ECO:0000256" key="2">
    <source>
        <dbReference type="ARBA" id="ARBA00022803"/>
    </source>
</evidence>
<dbReference type="EMBL" id="SFCC01000001">
    <property type="protein sequence ID" value="RZQ65672.1"/>
    <property type="molecule type" value="Genomic_DNA"/>
</dbReference>
<feature type="repeat" description="TPR" evidence="3">
    <location>
        <begin position="559"/>
        <end position="592"/>
    </location>
</feature>
<evidence type="ECO:0000313" key="4">
    <source>
        <dbReference type="EMBL" id="RZQ65672.1"/>
    </source>
</evidence>
<keyword evidence="2 3" id="KW-0802">TPR repeat</keyword>
<dbReference type="PROSITE" id="PS50005">
    <property type="entry name" value="TPR"/>
    <property type="match status" value="2"/>
</dbReference>
<dbReference type="InterPro" id="IPR050498">
    <property type="entry name" value="Ycf3"/>
</dbReference>
<dbReference type="Gene3D" id="1.25.40.10">
    <property type="entry name" value="Tetratricopeptide repeat domain"/>
    <property type="match status" value="3"/>
</dbReference>
<dbReference type="InterPro" id="IPR019734">
    <property type="entry name" value="TPR_rpt"/>
</dbReference>